<dbReference type="PANTHER" id="PTHR46455">
    <property type="entry name" value="SET AND MYND DOMAIN CONTAINING, ARTHROPOD-SPECIFIC, MEMBER 4, ISOFORM A"/>
    <property type="match status" value="1"/>
</dbReference>
<dbReference type="PANTHER" id="PTHR46455:SF7">
    <property type="entry name" value="RE12806P"/>
    <property type="match status" value="1"/>
</dbReference>
<evidence type="ECO:0000313" key="4">
    <source>
        <dbReference type="Proteomes" id="UP000310200"/>
    </source>
</evidence>
<dbReference type="GO" id="GO:0008170">
    <property type="term" value="F:N-methyltransferase activity"/>
    <property type="evidence" value="ECO:0007669"/>
    <property type="project" value="UniProtKB-ARBA"/>
</dbReference>
<dbReference type="InterPro" id="IPR011990">
    <property type="entry name" value="TPR-like_helical_dom_sf"/>
</dbReference>
<feature type="domain" description="SET" evidence="2">
    <location>
        <begin position="107"/>
        <end position="353"/>
    </location>
</feature>
<evidence type="ECO:0000256" key="1">
    <source>
        <dbReference type="SAM" id="MobiDB-lite"/>
    </source>
</evidence>
<feature type="region of interest" description="Disordered" evidence="1">
    <location>
        <begin position="1"/>
        <end position="22"/>
    </location>
</feature>
<proteinExistence type="predicted"/>
<dbReference type="Pfam" id="PF23647">
    <property type="entry name" value="TRAPPC13_M"/>
    <property type="match status" value="1"/>
</dbReference>
<dbReference type="InterPro" id="IPR055428">
    <property type="entry name" value="TRAPPC13_C"/>
</dbReference>
<dbReference type="Pfam" id="PF06159">
    <property type="entry name" value="TRAPPC13_N"/>
    <property type="match status" value="1"/>
</dbReference>
<dbReference type="Gene3D" id="6.10.140.2220">
    <property type="match status" value="1"/>
</dbReference>
<organism evidence="3 4">
    <name type="scientific">Temnothorax longispinosus</name>
    <dbReference type="NCBI Taxonomy" id="300112"/>
    <lineage>
        <taxon>Eukaryota</taxon>
        <taxon>Metazoa</taxon>
        <taxon>Ecdysozoa</taxon>
        <taxon>Arthropoda</taxon>
        <taxon>Hexapoda</taxon>
        <taxon>Insecta</taxon>
        <taxon>Pterygota</taxon>
        <taxon>Neoptera</taxon>
        <taxon>Endopterygota</taxon>
        <taxon>Hymenoptera</taxon>
        <taxon>Apocrita</taxon>
        <taxon>Aculeata</taxon>
        <taxon>Formicoidea</taxon>
        <taxon>Formicidae</taxon>
        <taxon>Myrmicinae</taxon>
        <taxon>Temnothorax</taxon>
    </lineage>
</organism>
<keyword evidence="4" id="KW-1185">Reference proteome</keyword>
<dbReference type="InterPro" id="IPR053010">
    <property type="entry name" value="SET_SmydA-8"/>
</dbReference>
<dbReference type="Gene3D" id="1.25.40.10">
    <property type="entry name" value="Tetratricopeptide repeat domain"/>
    <property type="match status" value="1"/>
</dbReference>
<sequence length="1648" mass="184864">MASDKHCNLKIGGTSMRSNNNRKINDNAEHEKTEKICDAQLRREYKACGKHALAQFKHSRPAQAFNRCSISGSLTKKATSYRLGSQSTMSQESESGASASRAYEVLQNDQVGRIAFDAPRYMVASRELQAGEEIVTEMPFVVGPKASTYPLCLSCYTPWPPESDNKPLCSKCGWPVCGQDCEDAPQHKDYECQVFAQANEKFNVDAALEGNSENGIPQLECITPLRLLLESEKNVEKWNKEVKDMEAHSKIRCQKPQWKSDHVNIVDYLRKRLKLDRFSEEYIQMACGILEINTFEVRTAKGFSARGLYPTVALMNHSCVSNTSHSISPVDYRIRLRTTLKIPAGGELYASYTHSLLPTMLRREHLLEGKHFACACPRCSDPTELGTHMSSLKCNKCDNGIVLSLDSLDPQSTWKCTHCDFSTNGHAVRKVLQIIQAEVDAVEAISGADGADAINARETIMKKYRSVLHPRHAFLSMLRHSLTQMYGRVDEYLLDDLPDVVLEHKVEMCRLLLQVLDVVEPGYSRVRGMTLYELHAPLLFLAKGQWNAGVIDEAGLKSKMIEAANILKEAATILSLEQPETSEGQIGLVAKESIARTKHHTNEECQIFRDNRNLLTENGIDAAGILLALRLWLIKHKDPTVWEKIDRMEAHLDKRIGTSIWRDREVNIVDVIRRFRMPAEIEPPSVELMHKLCGILDVNAFELRSPGAVDGLLLRGLYIEATLMAHDCRGNTHLTVDDNFQLTIYASVAIKQDEPILFNYTSSLLGTADRKEHLREGKYFECECSLCTDPYELQSHLSSVLCPRCKKGFIGMQDTSIVDPYERSRWQCQMCKRTYGGHLIRATLNICRTLIDECEDVDIKRIDNLLRKLSQSLHTNHFLMLSLKQKLLTACRKEITSPNPQKKIVQKMLDTCKEVYNVLDIVEPGISRLKGIMLYEMHLPVIILANRSYSAREISSTQLACQLEEAKDLLKKALTMLLLEPPTTPEGKLAKRALEELRTLNQNISDVKSLPLEEPKVHMRRAREHLDNNTTAGSTWHILHFVCLQSYLNRTISGQKRYHHVKSWIAHLGQQCTTLIDIHTMEVKTKSEHLLALKVMRLTHPILASPMVVTCDSTDLPGNTLNNELKNDCTALQGMEALAIGQFMVLPQSFGNIYLGEIFSSYLCVHNGSNQVVKNVNVKADLQTSTQVIPLSANNLEGKELAPDSTVDEVIHHEVKEIGTHILVCEVSYTNQIGPPLSFRKYFKFQVVKPLDVKTKFYNAESDEVYLEAQIQNLTSGPICLEKVALESSHLFSVTTLNTNDEGESIYGSVNQLDTGCSRQYLYCLKPQSSLLKDPKMMQNATNIGKLDIVWRSNLGERGRLQTSQLQRMAPEYGDLRVIIKNIPLKAHLEEPVNCTCHIINTSERSMELLLSLESNNSVAWCGMSDTTIGTLKPGASMDIPLCFITLDTGIITISGLKLTDTFLKRVYDYDDLAQIFVNQIEKYAYNKDTLYPDTDTCPGIGTFPMLKCPGIGLWCPFTTVYLSEETAVLAVHVEERVADHEVHQLQDAFCLVLPVPASSALPAEVPLVLTSHCWRMTAFSDFDHWLCDSVTGVSILLLELSESTLYADANSGGVGDSWLSKELGRVSSSGATGFKRDAEVLPVVDSS</sequence>
<evidence type="ECO:0000259" key="2">
    <source>
        <dbReference type="PROSITE" id="PS50280"/>
    </source>
</evidence>
<dbReference type="GO" id="GO:0008276">
    <property type="term" value="F:protein methyltransferase activity"/>
    <property type="evidence" value="ECO:0007669"/>
    <property type="project" value="UniProtKB-ARBA"/>
</dbReference>
<dbReference type="CDD" id="cd20071">
    <property type="entry name" value="SET_SMYD"/>
    <property type="match status" value="2"/>
</dbReference>
<comment type="caution">
    <text evidence="3">The sequence shown here is derived from an EMBL/GenBank/DDBJ whole genome shotgun (WGS) entry which is preliminary data.</text>
</comment>
<dbReference type="Gene3D" id="2.170.270.10">
    <property type="entry name" value="SET domain"/>
    <property type="match status" value="2"/>
</dbReference>
<dbReference type="InterPro" id="IPR055429">
    <property type="entry name" value="TRAPPC13_M"/>
</dbReference>
<evidence type="ECO:0000313" key="3">
    <source>
        <dbReference type="EMBL" id="TGZ49719.1"/>
    </source>
</evidence>
<protein>
    <recommendedName>
        <fullName evidence="2">SET domain-containing protein</fullName>
    </recommendedName>
</protein>
<dbReference type="InterPro" id="IPR001214">
    <property type="entry name" value="SET_dom"/>
</dbReference>
<dbReference type="InterPro" id="IPR055427">
    <property type="entry name" value="TRAPPC13_N"/>
</dbReference>
<dbReference type="STRING" id="300112.A0A4S2KNY5"/>
<dbReference type="PROSITE" id="PS50280">
    <property type="entry name" value="SET"/>
    <property type="match status" value="1"/>
</dbReference>
<name>A0A4S2KNY5_9HYME</name>
<dbReference type="Pfam" id="PF23643">
    <property type="entry name" value="TRAPPC13_C"/>
    <property type="match status" value="1"/>
</dbReference>
<dbReference type="Gene3D" id="1.10.220.160">
    <property type="match status" value="1"/>
</dbReference>
<reference evidence="3 4" key="1">
    <citation type="journal article" date="2019" name="Philos. Trans. R. Soc. Lond., B, Biol. Sci.">
        <title>Ant behaviour and brain gene expression of defending hosts depend on the ecological success of the intruding social parasite.</title>
        <authorList>
            <person name="Kaur R."/>
            <person name="Stoldt M."/>
            <person name="Jongepier E."/>
            <person name="Feldmeyer B."/>
            <person name="Menzel F."/>
            <person name="Bornberg-Bauer E."/>
            <person name="Foitzik S."/>
        </authorList>
    </citation>
    <scope>NUCLEOTIDE SEQUENCE [LARGE SCALE GENOMIC DNA]</scope>
    <source>
        <tissue evidence="3">Whole body</tissue>
    </source>
</reference>
<dbReference type="Proteomes" id="UP000310200">
    <property type="component" value="Unassembled WGS sequence"/>
</dbReference>
<dbReference type="InterPro" id="IPR046341">
    <property type="entry name" value="SET_dom_sf"/>
</dbReference>
<gene>
    <name evidence="3" type="ORF">DBV15_01273</name>
</gene>
<dbReference type="EMBL" id="QBLH01002107">
    <property type="protein sequence ID" value="TGZ49719.1"/>
    <property type="molecule type" value="Genomic_DNA"/>
</dbReference>
<dbReference type="SUPFAM" id="SSF82199">
    <property type="entry name" value="SET domain"/>
    <property type="match status" value="2"/>
</dbReference>
<accession>A0A4S2KNY5</accession>
<dbReference type="GO" id="GO:0008757">
    <property type="term" value="F:S-adenosylmethionine-dependent methyltransferase activity"/>
    <property type="evidence" value="ECO:0007669"/>
    <property type="project" value="UniProtKB-ARBA"/>
</dbReference>
<dbReference type="Pfam" id="PF00856">
    <property type="entry name" value="SET"/>
    <property type="match status" value="1"/>
</dbReference>